<gene>
    <name evidence="7" type="ORF">GTO87_04060</name>
</gene>
<keyword evidence="3" id="KW-0378">Hydrolase</keyword>
<dbReference type="GO" id="GO:0008234">
    <property type="term" value="F:cysteine-type peptidase activity"/>
    <property type="evidence" value="ECO:0007669"/>
    <property type="project" value="UniProtKB-KW"/>
</dbReference>
<organism evidence="7 8">
    <name type="scientific">Ligilactobacillus saerimneri</name>
    <dbReference type="NCBI Taxonomy" id="228229"/>
    <lineage>
        <taxon>Bacteria</taxon>
        <taxon>Bacillati</taxon>
        <taxon>Bacillota</taxon>
        <taxon>Bacilli</taxon>
        <taxon>Lactobacillales</taxon>
        <taxon>Lactobacillaceae</taxon>
        <taxon>Ligilactobacillus</taxon>
    </lineage>
</organism>
<dbReference type="InterPro" id="IPR007422">
    <property type="entry name" value="Peptidase_Prp"/>
</dbReference>
<dbReference type="GO" id="GO:0006508">
    <property type="term" value="P:proteolysis"/>
    <property type="evidence" value="ECO:0007669"/>
    <property type="project" value="UniProtKB-KW"/>
</dbReference>
<proteinExistence type="inferred from homology"/>
<dbReference type="Pfam" id="PF04327">
    <property type="entry name" value="Peptidase_Prp"/>
    <property type="match status" value="1"/>
</dbReference>
<evidence type="ECO:0000313" key="7">
    <source>
        <dbReference type="EMBL" id="QLL78801.1"/>
    </source>
</evidence>
<dbReference type="RefSeq" id="WP_180849709.1">
    <property type="nucleotide sequence ID" value="NZ_CP047418.1"/>
</dbReference>
<evidence type="ECO:0000256" key="4">
    <source>
        <dbReference type="ARBA" id="ARBA00022807"/>
    </source>
</evidence>
<protein>
    <recommendedName>
        <fullName evidence="6">Ribosomal processing cysteine protease Prp</fullName>
    </recommendedName>
</protein>
<reference evidence="7 8" key="1">
    <citation type="submission" date="2020-01" db="EMBL/GenBank/DDBJ databases">
        <title>Complete and circular genome sequences of six lactobacillus isolates from horses.</title>
        <authorList>
            <person name="Hassan H.M."/>
        </authorList>
    </citation>
    <scope>NUCLEOTIDE SEQUENCE [LARGE SCALE GENOMIC DNA]</scope>
    <source>
        <strain evidence="7 8">1A</strain>
    </source>
</reference>
<evidence type="ECO:0000256" key="5">
    <source>
        <dbReference type="ARBA" id="ARBA00044503"/>
    </source>
</evidence>
<evidence type="ECO:0000256" key="6">
    <source>
        <dbReference type="ARBA" id="ARBA00044538"/>
    </source>
</evidence>
<dbReference type="Gene3D" id="3.30.70.1490">
    <property type="entry name" value="Cysteine protease Prp"/>
    <property type="match status" value="1"/>
</dbReference>
<dbReference type="AlphaFoldDB" id="A0A7H9EMQ7"/>
<dbReference type="KEGG" id="lsw:GTO87_04060"/>
<dbReference type="GO" id="GO:0042254">
    <property type="term" value="P:ribosome biogenesis"/>
    <property type="evidence" value="ECO:0007669"/>
    <property type="project" value="UniProtKB-KW"/>
</dbReference>
<dbReference type="CDD" id="cd16332">
    <property type="entry name" value="Prp-like"/>
    <property type="match status" value="1"/>
</dbReference>
<sequence length="111" mass="12392">MIRVKFYYHEKQLSGFQLRGHAESGPYGQDIVCAAVSILTINTINSIEELAGIDPGDFQQYYANQKDGGDIKFKLTAAQAQDERVALLLASFKLGIKTTAEQYKDFITIKN</sequence>
<keyword evidence="2 7" id="KW-0645">Protease</keyword>
<dbReference type="SUPFAM" id="SSF118010">
    <property type="entry name" value="TM1457-like"/>
    <property type="match status" value="1"/>
</dbReference>
<accession>A0A7H9EMQ7</accession>
<evidence type="ECO:0000256" key="1">
    <source>
        <dbReference type="ARBA" id="ARBA00022517"/>
    </source>
</evidence>
<dbReference type="PANTHER" id="PTHR39178:SF1">
    <property type="entry name" value="RIBOSOMAL-PROCESSING CYSTEINE PROTEASE PRP"/>
    <property type="match status" value="1"/>
</dbReference>
<comment type="similarity">
    <text evidence="5">Belongs to the Prp family.</text>
</comment>
<evidence type="ECO:0000256" key="3">
    <source>
        <dbReference type="ARBA" id="ARBA00022801"/>
    </source>
</evidence>
<keyword evidence="4" id="KW-0788">Thiol protease</keyword>
<dbReference type="InterPro" id="IPR036764">
    <property type="entry name" value="Peptidase_Prp_sf"/>
</dbReference>
<keyword evidence="1" id="KW-0690">Ribosome biogenesis</keyword>
<evidence type="ECO:0000313" key="8">
    <source>
        <dbReference type="Proteomes" id="UP000510886"/>
    </source>
</evidence>
<dbReference type="PANTHER" id="PTHR39178">
    <property type="entry name" value="HYPOTHETICAL RIBOSOME-ASSOCIATED PROTEIN"/>
    <property type="match status" value="1"/>
</dbReference>
<evidence type="ECO:0000256" key="2">
    <source>
        <dbReference type="ARBA" id="ARBA00022670"/>
    </source>
</evidence>
<dbReference type="EMBL" id="CP047418">
    <property type="protein sequence ID" value="QLL78801.1"/>
    <property type="molecule type" value="Genomic_DNA"/>
</dbReference>
<name>A0A7H9EMQ7_9LACO</name>
<dbReference type="Proteomes" id="UP000510886">
    <property type="component" value="Chromosome"/>
</dbReference>